<dbReference type="NCBIfam" id="TIGR00576">
    <property type="entry name" value="dut"/>
    <property type="match status" value="1"/>
</dbReference>
<dbReference type="SUPFAM" id="SSF51283">
    <property type="entry name" value="dUTPase-like"/>
    <property type="match status" value="1"/>
</dbReference>
<dbReference type="PANTHER" id="PTHR11241">
    <property type="entry name" value="DEOXYURIDINE 5'-TRIPHOSPHATE NUCLEOTIDOHYDROLASE"/>
    <property type="match status" value="1"/>
</dbReference>
<dbReference type="GO" id="GO:0004170">
    <property type="term" value="F:dUTP diphosphatase activity"/>
    <property type="evidence" value="ECO:0007669"/>
    <property type="project" value="UniProtKB-UniRule"/>
</dbReference>
<evidence type="ECO:0000313" key="11">
    <source>
        <dbReference type="Proteomes" id="UP000005777"/>
    </source>
</evidence>
<keyword evidence="3 8" id="KW-0479">Metal-binding</keyword>
<dbReference type="GO" id="GO:0006226">
    <property type="term" value="P:dUMP biosynthetic process"/>
    <property type="evidence" value="ECO:0007669"/>
    <property type="project" value="UniProtKB-UniRule"/>
</dbReference>
<evidence type="ECO:0000259" key="9">
    <source>
        <dbReference type="Pfam" id="PF00692"/>
    </source>
</evidence>
<dbReference type="RefSeq" id="WP_040590622.1">
    <property type="nucleotide sequence ID" value="NZ_GG770225.1"/>
</dbReference>
<feature type="domain" description="dUTPase-like" evidence="9">
    <location>
        <begin position="31"/>
        <end position="156"/>
    </location>
</feature>
<organism evidence="10 11">
    <name type="scientific">Scardovia inopinata F0304</name>
    <dbReference type="NCBI Taxonomy" id="641146"/>
    <lineage>
        <taxon>Bacteria</taxon>
        <taxon>Bacillati</taxon>
        <taxon>Actinomycetota</taxon>
        <taxon>Actinomycetes</taxon>
        <taxon>Bifidobacteriales</taxon>
        <taxon>Bifidobacteriaceae</taxon>
        <taxon>Scardovia</taxon>
    </lineage>
</organism>
<keyword evidence="11" id="KW-1185">Reference proteome</keyword>
<protein>
    <recommendedName>
        <fullName evidence="8">Deoxyuridine 5'-triphosphate nucleotidohydrolase</fullName>
        <shortName evidence="8">dUTPase</shortName>
        <ecNumber evidence="8">3.6.1.23</ecNumber>
    </recommendedName>
    <alternativeName>
        <fullName evidence="8">dUTP pyrophosphatase</fullName>
    </alternativeName>
</protein>
<accession>W5IJM3</accession>
<name>W5IJM3_SCAIO</name>
<evidence type="ECO:0000256" key="6">
    <source>
        <dbReference type="ARBA" id="ARBA00023080"/>
    </source>
</evidence>
<comment type="function">
    <text evidence="8">This enzyme is involved in nucleotide metabolism: it produces dUMP, the immediate precursor of thymidine nucleotides and it decreases the intracellular concentration of dUTP so that uracil cannot be incorporated into DNA.</text>
</comment>
<dbReference type="PANTHER" id="PTHR11241:SF0">
    <property type="entry name" value="DEOXYURIDINE 5'-TRIPHOSPHATE NUCLEOTIDOHYDROLASE"/>
    <property type="match status" value="1"/>
</dbReference>
<dbReference type="Pfam" id="PF00692">
    <property type="entry name" value="dUTPase"/>
    <property type="match status" value="1"/>
</dbReference>
<evidence type="ECO:0000256" key="4">
    <source>
        <dbReference type="ARBA" id="ARBA00022801"/>
    </source>
</evidence>
<proteinExistence type="inferred from homology"/>
<gene>
    <name evidence="8" type="primary">dut</name>
    <name evidence="10" type="ORF">HMPREF9020_00847</name>
</gene>
<dbReference type="UniPathway" id="UPA00610">
    <property type="reaction ID" value="UER00666"/>
</dbReference>
<dbReference type="AlphaFoldDB" id="W5IJM3"/>
<dbReference type="InterPro" id="IPR036157">
    <property type="entry name" value="dUTPase-like_sf"/>
</dbReference>
<dbReference type="EC" id="3.6.1.23" evidence="8"/>
<feature type="binding site" evidence="8">
    <location>
        <begin position="93"/>
        <end position="95"/>
    </location>
    <ligand>
        <name>substrate</name>
    </ligand>
</feature>
<feature type="binding site" evidence="8">
    <location>
        <begin position="76"/>
        <end position="78"/>
    </location>
    <ligand>
        <name>substrate</name>
    </ligand>
</feature>
<dbReference type="Proteomes" id="UP000005777">
    <property type="component" value="Unassembled WGS sequence"/>
</dbReference>
<keyword evidence="6 8" id="KW-0546">Nucleotide metabolism</keyword>
<dbReference type="EMBL" id="ADCX01000004">
    <property type="protein sequence ID" value="EFG27208.2"/>
    <property type="molecule type" value="Genomic_DNA"/>
</dbReference>
<dbReference type="HOGENOM" id="CLU_068508_1_3_11"/>
<evidence type="ECO:0000256" key="5">
    <source>
        <dbReference type="ARBA" id="ARBA00022842"/>
    </source>
</evidence>
<dbReference type="InterPro" id="IPR029054">
    <property type="entry name" value="dUTPase-like"/>
</dbReference>
<dbReference type="FunFam" id="2.70.40.10:FF:000008">
    <property type="entry name" value="Deoxyuridine 5'-triphosphate nucleotidohydrolase"/>
    <property type="match status" value="1"/>
</dbReference>
<comment type="caution">
    <text evidence="8">Lacks conserved residue(s) required for the propagation of feature annotation.</text>
</comment>
<dbReference type="eggNOG" id="COG0756">
    <property type="taxonomic scope" value="Bacteria"/>
</dbReference>
<feature type="binding site" evidence="8">
    <location>
        <position position="89"/>
    </location>
    <ligand>
        <name>substrate</name>
    </ligand>
</feature>
<sequence>MAYDDTYNEPENAEVLITYLDPRVEELGVRYAHAGDAGCDLRCRQDFNLQPFERALIPTGIAIALPHGYVGLVHPRSGLAVKRGVTILNAPGTIDAGYRGEIKVPLINLDPKQAVHFHAGDRIAQLVIQRFVVARFVPADKLPGSDRSDSGFGSTGISD</sequence>
<comment type="pathway">
    <text evidence="8">Pyrimidine metabolism; dUMP biosynthesis; dUMP from dCTP (dUTP route): step 2/2.</text>
</comment>
<evidence type="ECO:0000256" key="1">
    <source>
        <dbReference type="ARBA" id="ARBA00001946"/>
    </source>
</evidence>
<keyword evidence="5 8" id="KW-0460">Magnesium</keyword>
<evidence type="ECO:0000256" key="7">
    <source>
        <dbReference type="ARBA" id="ARBA00047686"/>
    </source>
</evidence>
<evidence type="ECO:0000256" key="2">
    <source>
        <dbReference type="ARBA" id="ARBA00006581"/>
    </source>
</evidence>
<keyword evidence="4 8" id="KW-0378">Hydrolase</keyword>
<dbReference type="GO" id="GO:0000287">
    <property type="term" value="F:magnesium ion binding"/>
    <property type="evidence" value="ECO:0007669"/>
    <property type="project" value="UniProtKB-UniRule"/>
</dbReference>
<dbReference type="GO" id="GO:0046081">
    <property type="term" value="P:dUTP catabolic process"/>
    <property type="evidence" value="ECO:0007669"/>
    <property type="project" value="InterPro"/>
</dbReference>
<comment type="cofactor">
    <cofactor evidence="1 8">
        <name>Mg(2+)</name>
        <dbReference type="ChEBI" id="CHEBI:18420"/>
    </cofactor>
</comment>
<dbReference type="Gene3D" id="2.70.40.10">
    <property type="match status" value="1"/>
</dbReference>
<comment type="similarity">
    <text evidence="2 8">Belongs to the dUTPase family.</text>
</comment>
<comment type="catalytic activity">
    <reaction evidence="7 8">
        <text>dUTP + H2O = dUMP + diphosphate + H(+)</text>
        <dbReference type="Rhea" id="RHEA:10248"/>
        <dbReference type="ChEBI" id="CHEBI:15377"/>
        <dbReference type="ChEBI" id="CHEBI:15378"/>
        <dbReference type="ChEBI" id="CHEBI:33019"/>
        <dbReference type="ChEBI" id="CHEBI:61555"/>
        <dbReference type="ChEBI" id="CHEBI:246422"/>
        <dbReference type="EC" id="3.6.1.23"/>
    </reaction>
</comment>
<reference evidence="10 11" key="1">
    <citation type="submission" date="2012-01" db="EMBL/GenBank/DDBJ databases">
        <title>The Genome Sequence of Scardovia inopinata F0304.</title>
        <authorList>
            <consortium name="The Broad Institute Genome Sequencing Platform"/>
            <person name="Earl A."/>
            <person name="Ward D."/>
            <person name="Feldgarden M."/>
            <person name="Gevers D."/>
            <person name="Izard J."/>
            <person name="Baranova O.V."/>
            <person name="Blanton J.M."/>
            <person name="Tanner A.C."/>
            <person name="Dewhirst F.E."/>
            <person name="Young S.K."/>
            <person name="Zeng Q."/>
            <person name="Gargeya S."/>
            <person name="Fitzgerald M."/>
            <person name="Haas B."/>
            <person name="Abouelleil A."/>
            <person name="Alvarado L."/>
            <person name="Arachchi H.M."/>
            <person name="Berlin A."/>
            <person name="Chapman S.B."/>
            <person name="Gearin G."/>
            <person name="Goldberg J."/>
            <person name="Griggs A."/>
            <person name="Gujja S."/>
            <person name="Hansen M."/>
            <person name="Heiman D."/>
            <person name="Howarth C."/>
            <person name="Larimer J."/>
            <person name="Lui A."/>
            <person name="MacDonald P.J."/>
            <person name="McCowen C."/>
            <person name="Montmayeur A."/>
            <person name="Murphy C."/>
            <person name="Neiman D."/>
            <person name="Pearson M."/>
            <person name="Priest M."/>
            <person name="Roberts A."/>
            <person name="Saif S."/>
            <person name="Shea T."/>
            <person name="Sisk P."/>
            <person name="Stolte C."/>
            <person name="Sykes S."/>
            <person name="Wortman J."/>
            <person name="Nusbaum C."/>
            <person name="Birren B."/>
        </authorList>
    </citation>
    <scope>NUCLEOTIDE SEQUENCE [LARGE SCALE GENOMIC DNA]</scope>
    <source>
        <strain evidence="10 11">F0304</strain>
    </source>
</reference>
<dbReference type="InterPro" id="IPR008181">
    <property type="entry name" value="dUTPase"/>
</dbReference>
<dbReference type="NCBIfam" id="NF001862">
    <property type="entry name" value="PRK00601.1"/>
    <property type="match status" value="1"/>
</dbReference>
<dbReference type="CDD" id="cd07557">
    <property type="entry name" value="trimeric_dUTPase"/>
    <property type="match status" value="1"/>
</dbReference>
<evidence type="ECO:0000256" key="8">
    <source>
        <dbReference type="HAMAP-Rule" id="MF_00116"/>
    </source>
</evidence>
<dbReference type="HAMAP" id="MF_00116">
    <property type="entry name" value="dUTPase_bact"/>
    <property type="match status" value="1"/>
</dbReference>
<evidence type="ECO:0000313" key="10">
    <source>
        <dbReference type="EMBL" id="EFG27208.2"/>
    </source>
</evidence>
<evidence type="ECO:0000256" key="3">
    <source>
        <dbReference type="ARBA" id="ARBA00022723"/>
    </source>
</evidence>
<dbReference type="InterPro" id="IPR033704">
    <property type="entry name" value="dUTPase_trimeric"/>
</dbReference>
<comment type="caution">
    <text evidence="10">The sequence shown here is derived from an EMBL/GenBank/DDBJ whole genome shotgun (WGS) entry which is preliminary data.</text>
</comment>